<gene>
    <name evidence="1" type="ORF">DSM101010T_25610</name>
</gene>
<keyword evidence="2" id="KW-1185">Reference proteome</keyword>
<dbReference type="RefSeq" id="WP_243452171.1">
    <property type="nucleotide sequence ID" value="NZ_BLVO01000013.1"/>
</dbReference>
<name>A0A7J0BKG8_9BACT</name>
<reference evidence="1 2" key="1">
    <citation type="submission" date="2020-05" db="EMBL/GenBank/DDBJ databases">
        <title>Draft genome sequence of Desulfovibrio sp. strain HN2T.</title>
        <authorList>
            <person name="Ueno A."/>
            <person name="Tamazawa S."/>
            <person name="Tamamura S."/>
            <person name="Murakami T."/>
            <person name="Kiyama T."/>
            <person name="Inomata H."/>
            <person name="Amano Y."/>
            <person name="Miyakawa K."/>
            <person name="Tamaki H."/>
            <person name="Naganuma T."/>
            <person name="Kaneko K."/>
        </authorList>
    </citation>
    <scope>NUCLEOTIDE SEQUENCE [LARGE SCALE GENOMIC DNA]</scope>
    <source>
        <strain evidence="1 2">HN2</strain>
    </source>
</reference>
<evidence type="ECO:0000313" key="1">
    <source>
        <dbReference type="EMBL" id="GFM34196.1"/>
    </source>
</evidence>
<dbReference type="EMBL" id="BLVO01000013">
    <property type="protein sequence ID" value="GFM34196.1"/>
    <property type="molecule type" value="Genomic_DNA"/>
</dbReference>
<sequence>MDVHISLPFWMAKAGGELEKLCLAAVAWWVQVAEWAAWPMRQLDTDTCDELVLDLVAWQRDIRRFAGEPLSLYRKRVKYAYANARDAGSVAGFKRIFMRLGIGYVELEERMPGIDWDIVDIRLTDSQLAKNQALLSVLIQHYGRTCRRYRWKIITPLPIGVRAVEFGNDYTMERADVPPCSVRVCVCEFGNDSVTMNAREV</sequence>
<proteinExistence type="predicted"/>
<dbReference type="Pfam" id="PF09684">
    <property type="entry name" value="Tail_P2_I"/>
    <property type="match status" value="1"/>
</dbReference>
<dbReference type="Proteomes" id="UP000503840">
    <property type="component" value="Unassembled WGS sequence"/>
</dbReference>
<organism evidence="1 2">
    <name type="scientific">Desulfovibrio subterraneus</name>
    <dbReference type="NCBI Taxonomy" id="2718620"/>
    <lineage>
        <taxon>Bacteria</taxon>
        <taxon>Pseudomonadati</taxon>
        <taxon>Thermodesulfobacteriota</taxon>
        <taxon>Desulfovibrionia</taxon>
        <taxon>Desulfovibrionales</taxon>
        <taxon>Desulfovibrionaceae</taxon>
        <taxon>Desulfovibrio</taxon>
    </lineage>
</organism>
<comment type="caution">
    <text evidence="1">The sequence shown here is derived from an EMBL/GenBank/DDBJ whole genome shotgun (WGS) entry which is preliminary data.</text>
</comment>
<dbReference type="AlphaFoldDB" id="A0A7J0BKG8"/>
<protein>
    <submittedName>
        <fullName evidence="1">Phage tail protein</fullName>
    </submittedName>
</protein>
<accession>A0A7J0BKG8</accession>
<dbReference type="InterPro" id="IPR006521">
    <property type="entry name" value="Tail_protein_I"/>
</dbReference>
<evidence type="ECO:0000313" key="2">
    <source>
        <dbReference type="Proteomes" id="UP000503840"/>
    </source>
</evidence>